<feature type="signal peptide" evidence="1">
    <location>
        <begin position="1"/>
        <end position="25"/>
    </location>
</feature>
<keyword evidence="4" id="KW-1185">Reference proteome</keyword>
<dbReference type="AlphaFoldDB" id="A0A4P9VI99"/>
<evidence type="ECO:0000313" key="3">
    <source>
        <dbReference type="EMBL" id="RDH42179.1"/>
    </source>
</evidence>
<feature type="chain" id="PRO_5020517792" evidence="1">
    <location>
        <begin position="26"/>
        <end position="195"/>
    </location>
</feature>
<dbReference type="InterPro" id="IPR007372">
    <property type="entry name" value="Lipid/polyisoprenoid-bd_YceI"/>
</dbReference>
<accession>A0A4P9VI99</accession>
<dbReference type="NCBIfam" id="NF002994">
    <property type="entry name" value="PRK03757.1"/>
    <property type="match status" value="1"/>
</dbReference>
<dbReference type="RefSeq" id="WP_094785717.1">
    <property type="nucleotide sequence ID" value="NZ_NDXW01000001.1"/>
</dbReference>
<protein>
    <submittedName>
        <fullName evidence="3">YceI family protein</fullName>
    </submittedName>
</protein>
<dbReference type="InterPro" id="IPR036761">
    <property type="entry name" value="TTHA0802/YceI-like_sf"/>
</dbReference>
<gene>
    <name evidence="3" type="ORF">B9G39_01255</name>
</gene>
<organism evidence="3 4">
    <name type="scientific">Zooshikella ganghwensis</name>
    <dbReference type="NCBI Taxonomy" id="202772"/>
    <lineage>
        <taxon>Bacteria</taxon>
        <taxon>Pseudomonadati</taxon>
        <taxon>Pseudomonadota</taxon>
        <taxon>Gammaproteobacteria</taxon>
        <taxon>Oceanospirillales</taxon>
        <taxon>Zooshikellaceae</taxon>
        <taxon>Zooshikella</taxon>
    </lineage>
</organism>
<dbReference type="SUPFAM" id="SSF101874">
    <property type="entry name" value="YceI-like"/>
    <property type="match status" value="1"/>
</dbReference>
<dbReference type="PANTHER" id="PTHR34406">
    <property type="entry name" value="PROTEIN YCEI"/>
    <property type="match status" value="1"/>
</dbReference>
<comment type="caution">
    <text evidence="3">The sequence shown here is derived from an EMBL/GenBank/DDBJ whole genome shotgun (WGS) entry which is preliminary data.</text>
</comment>
<dbReference type="PANTHER" id="PTHR34406:SF1">
    <property type="entry name" value="PROTEIN YCEI"/>
    <property type="match status" value="1"/>
</dbReference>
<dbReference type="Gene3D" id="2.40.128.110">
    <property type="entry name" value="Lipid/polyisoprenoid-binding, YceI-like"/>
    <property type="match status" value="1"/>
</dbReference>
<proteinExistence type="predicted"/>
<reference evidence="3 4" key="1">
    <citation type="submission" date="2017-04" db="EMBL/GenBank/DDBJ databases">
        <title>Draft genome sequence of Zooshikella ganghwensis VG4 isolated from Red Sea sediments.</title>
        <authorList>
            <person name="Rehman Z."/>
            <person name="Alam I."/>
            <person name="Kamau A."/>
            <person name="Bajic V."/>
            <person name="Leiknes T."/>
        </authorList>
    </citation>
    <scope>NUCLEOTIDE SEQUENCE [LARGE SCALE GENOMIC DNA]</scope>
    <source>
        <strain evidence="3 4">VG4</strain>
    </source>
</reference>
<name>A0A4P9VI99_9GAMM</name>
<dbReference type="EMBL" id="NDXW01000001">
    <property type="protein sequence ID" value="RDH42179.1"/>
    <property type="molecule type" value="Genomic_DNA"/>
</dbReference>
<keyword evidence="1" id="KW-0732">Signal</keyword>
<dbReference type="SMART" id="SM00867">
    <property type="entry name" value="YceI"/>
    <property type="match status" value="1"/>
</dbReference>
<evidence type="ECO:0000313" key="4">
    <source>
        <dbReference type="Proteomes" id="UP000257039"/>
    </source>
</evidence>
<feature type="domain" description="Lipid/polyisoprenoid-binding YceI-like" evidence="2">
    <location>
        <begin position="27"/>
        <end position="192"/>
    </location>
</feature>
<evidence type="ECO:0000259" key="2">
    <source>
        <dbReference type="SMART" id="SM00867"/>
    </source>
</evidence>
<dbReference type="Pfam" id="PF04264">
    <property type="entry name" value="YceI"/>
    <property type="match status" value="1"/>
</dbReference>
<evidence type="ECO:0000256" key="1">
    <source>
        <dbReference type="SAM" id="SignalP"/>
    </source>
</evidence>
<sequence>MSILRKSLAIALLPVSMSLASITSAADYVIDTKGSHAFIQFKIQHLGYSWLLGRFNEFEGTFSYDDKKPADSEVNVIIKTASVDSNHAERDKHLRSKDFLNVSKHPTATFKSKKITDNGNGSAKLIGDLTLNGVTKEITIDVSKIGEGKDPWGGYRAGFEGTTKFALKDFNISKDLGPASQEVEMYLSIEGIRKS</sequence>
<dbReference type="Proteomes" id="UP000257039">
    <property type="component" value="Unassembled WGS sequence"/>
</dbReference>